<evidence type="ECO:0000256" key="1">
    <source>
        <dbReference type="SAM" id="MobiDB-lite"/>
    </source>
</evidence>
<dbReference type="AlphaFoldDB" id="A0AAV5D3T0"/>
<feature type="region of interest" description="Disordered" evidence="1">
    <location>
        <begin position="114"/>
        <end position="133"/>
    </location>
</feature>
<feature type="compositionally biased region" description="Low complexity" evidence="1">
    <location>
        <begin position="37"/>
        <end position="60"/>
    </location>
</feature>
<comment type="caution">
    <text evidence="2">The sequence shown here is derived from an EMBL/GenBank/DDBJ whole genome shotgun (WGS) entry which is preliminary data.</text>
</comment>
<sequence length="133" mass="14319">MVGTKACGDGNQAASNAEPIRLLNRQNDIKTAAAGKSRQQPQPNSQQPNQQQPNNSRRSPTATGAEEGRQRQRADPADGGSERADRDLDHDGDRNGSPKSKDVAAMATRWVAEGSKEARFEDSSDDLQQHAAI</sequence>
<evidence type="ECO:0000313" key="3">
    <source>
        <dbReference type="Proteomes" id="UP001054889"/>
    </source>
</evidence>
<proteinExistence type="predicted"/>
<gene>
    <name evidence="2" type="primary">ga22397</name>
    <name evidence="2" type="ORF">PR202_ga22397</name>
</gene>
<accession>A0AAV5D3T0</accession>
<organism evidence="2 3">
    <name type="scientific">Eleusine coracana subsp. coracana</name>
    <dbReference type="NCBI Taxonomy" id="191504"/>
    <lineage>
        <taxon>Eukaryota</taxon>
        <taxon>Viridiplantae</taxon>
        <taxon>Streptophyta</taxon>
        <taxon>Embryophyta</taxon>
        <taxon>Tracheophyta</taxon>
        <taxon>Spermatophyta</taxon>
        <taxon>Magnoliopsida</taxon>
        <taxon>Liliopsida</taxon>
        <taxon>Poales</taxon>
        <taxon>Poaceae</taxon>
        <taxon>PACMAD clade</taxon>
        <taxon>Chloridoideae</taxon>
        <taxon>Cynodonteae</taxon>
        <taxon>Eleusininae</taxon>
        <taxon>Eleusine</taxon>
    </lineage>
</organism>
<protein>
    <submittedName>
        <fullName evidence="2">Uncharacterized protein</fullName>
    </submittedName>
</protein>
<dbReference type="EMBL" id="BQKI01000011">
    <property type="protein sequence ID" value="GJN04822.1"/>
    <property type="molecule type" value="Genomic_DNA"/>
</dbReference>
<feature type="compositionally biased region" description="Basic and acidic residues" evidence="1">
    <location>
        <begin position="66"/>
        <end position="102"/>
    </location>
</feature>
<reference evidence="2" key="2">
    <citation type="submission" date="2021-12" db="EMBL/GenBank/DDBJ databases">
        <title>Resequencing data analysis of finger millet.</title>
        <authorList>
            <person name="Hatakeyama M."/>
            <person name="Aluri S."/>
            <person name="Balachadran M.T."/>
            <person name="Sivarajan S.R."/>
            <person name="Poveda L."/>
            <person name="Shimizu-Inatsugi R."/>
            <person name="Schlapbach R."/>
            <person name="Sreeman S.M."/>
            <person name="Shimizu K.K."/>
        </authorList>
    </citation>
    <scope>NUCLEOTIDE SEQUENCE</scope>
</reference>
<evidence type="ECO:0000313" key="2">
    <source>
        <dbReference type="EMBL" id="GJN04822.1"/>
    </source>
</evidence>
<name>A0AAV5D3T0_ELECO</name>
<feature type="region of interest" description="Disordered" evidence="1">
    <location>
        <begin position="1"/>
        <end position="108"/>
    </location>
</feature>
<reference evidence="2" key="1">
    <citation type="journal article" date="2018" name="DNA Res.">
        <title>Multiple hybrid de novo genome assembly of finger millet, an orphan allotetraploid crop.</title>
        <authorList>
            <person name="Hatakeyama M."/>
            <person name="Aluri S."/>
            <person name="Balachadran M.T."/>
            <person name="Sivarajan S.R."/>
            <person name="Patrignani A."/>
            <person name="Gruter S."/>
            <person name="Poveda L."/>
            <person name="Shimizu-Inatsugi R."/>
            <person name="Baeten J."/>
            <person name="Francoijs K.J."/>
            <person name="Nataraja K.N."/>
            <person name="Reddy Y.A.N."/>
            <person name="Phadnis S."/>
            <person name="Ravikumar R.L."/>
            <person name="Schlapbach R."/>
            <person name="Sreeman S.M."/>
            <person name="Shimizu K.K."/>
        </authorList>
    </citation>
    <scope>NUCLEOTIDE SEQUENCE</scope>
</reference>
<dbReference type="Proteomes" id="UP001054889">
    <property type="component" value="Unassembled WGS sequence"/>
</dbReference>
<keyword evidence="3" id="KW-1185">Reference proteome</keyword>